<evidence type="ECO:0000313" key="2">
    <source>
        <dbReference type="EMBL" id="GII22374.1"/>
    </source>
</evidence>
<accession>A0A8J3T9V4</accession>
<keyword evidence="3" id="KW-1185">Reference proteome</keyword>
<dbReference type="AlphaFoldDB" id="A0A8J3T9V4"/>
<sequence length="83" mass="8959">MAYVEDGVPTGRDPVPVGAGADPGRPVHPARRADTATITTTDRIDMVRPLFGRRLCVDRYRGDTATAARVPSPSRSGRAELRE</sequence>
<reference evidence="2" key="1">
    <citation type="submission" date="2021-01" db="EMBL/GenBank/DDBJ databases">
        <title>Whole genome shotgun sequence of Planosporangium mesophilum NBRC 109066.</title>
        <authorList>
            <person name="Komaki H."/>
            <person name="Tamura T."/>
        </authorList>
    </citation>
    <scope>NUCLEOTIDE SEQUENCE</scope>
    <source>
        <strain evidence="2">NBRC 109066</strain>
    </source>
</reference>
<proteinExistence type="predicted"/>
<evidence type="ECO:0000256" key="1">
    <source>
        <dbReference type="SAM" id="MobiDB-lite"/>
    </source>
</evidence>
<feature type="region of interest" description="Disordered" evidence="1">
    <location>
        <begin position="1"/>
        <end position="30"/>
    </location>
</feature>
<dbReference type="Proteomes" id="UP000599074">
    <property type="component" value="Unassembled WGS sequence"/>
</dbReference>
<feature type="region of interest" description="Disordered" evidence="1">
    <location>
        <begin position="63"/>
        <end position="83"/>
    </location>
</feature>
<evidence type="ECO:0000313" key="3">
    <source>
        <dbReference type="Proteomes" id="UP000599074"/>
    </source>
</evidence>
<protein>
    <submittedName>
        <fullName evidence="2">Uncharacterized protein</fullName>
    </submittedName>
</protein>
<dbReference type="EMBL" id="BOON01000018">
    <property type="protein sequence ID" value="GII22374.1"/>
    <property type="molecule type" value="Genomic_DNA"/>
</dbReference>
<comment type="caution">
    <text evidence="2">The sequence shown here is derived from an EMBL/GenBank/DDBJ whole genome shotgun (WGS) entry which is preliminary data.</text>
</comment>
<name>A0A8J3T9V4_9ACTN</name>
<organism evidence="2 3">
    <name type="scientific">Planosporangium mesophilum</name>
    <dbReference type="NCBI Taxonomy" id="689768"/>
    <lineage>
        <taxon>Bacteria</taxon>
        <taxon>Bacillati</taxon>
        <taxon>Actinomycetota</taxon>
        <taxon>Actinomycetes</taxon>
        <taxon>Micromonosporales</taxon>
        <taxon>Micromonosporaceae</taxon>
        <taxon>Planosporangium</taxon>
    </lineage>
</organism>
<gene>
    <name evidence="2" type="ORF">Pme01_19710</name>
</gene>